<evidence type="ECO:0000313" key="1">
    <source>
        <dbReference type="EMBL" id="SFV71151.1"/>
    </source>
</evidence>
<gene>
    <name evidence="1" type="ORF">MNB_SV-13-2216</name>
</gene>
<organism evidence="1">
    <name type="scientific">hydrothermal vent metagenome</name>
    <dbReference type="NCBI Taxonomy" id="652676"/>
    <lineage>
        <taxon>unclassified sequences</taxon>
        <taxon>metagenomes</taxon>
        <taxon>ecological metagenomes</taxon>
    </lineage>
</organism>
<protein>
    <recommendedName>
        <fullName evidence="2">Roadblock/LAMTOR2 domain-containing protein</fullName>
    </recommendedName>
</protein>
<sequence>MVDISLFDEIAKVNGYMGAVLSDYTGEVLVSDTGKIKKLDETSMHFNETFRTLHELTDSLGLGHMHTMDVKADNATVIMACSGMDARVHLHAFVIMSKNGSHALAKIALDNIITKSMKELSA</sequence>
<dbReference type="AlphaFoldDB" id="A0A1W1CZU5"/>
<reference evidence="1" key="1">
    <citation type="submission" date="2016-10" db="EMBL/GenBank/DDBJ databases">
        <authorList>
            <person name="de Groot N.N."/>
        </authorList>
    </citation>
    <scope>NUCLEOTIDE SEQUENCE</scope>
</reference>
<evidence type="ECO:0008006" key="2">
    <source>
        <dbReference type="Google" id="ProtNLM"/>
    </source>
</evidence>
<accession>A0A1W1CZU5</accession>
<name>A0A1W1CZU5_9ZZZZ</name>
<proteinExistence type="predicted"/>
<dbReference type="EMBL" id="FPHM01000206">
    <property type="protein sequence ID" value="SFV71151.1"/>
    <property type="molecule type" value="Genomic_DNA"/>
</dbReference>